<dbReference type="EMBL" id="CACSII010000017">
    <property type="protein sequence ID" value="CAA0113821.1"/>
    <property type="molecule type" value="Genomic_DNA"/>
</dbReference>
<dbReference type="SUPFAM" id="SSF53474">
    <property type="entry name" value="alpha/beta-Hydrolases"/>
    <property type="match status" value="1"/>
</dbReference>
<dbReference type="EC" id="4.2.99.20" evidence="2"/>
<organism evidence="2 3">
    <name type="scientific">BD1-7 clade bacterium</name>
    <dbReference type="NCBI Taxonomy" id="2029982"/>
    <lineage>
        <taxon>Bacteria</taxon>
        <taxon>Pseudomonadati</taxon>
        <taxon>Pseudomonadota</taxon>
        <taxon>Gammaproteobacteria</taxon>
        <taxon>Cellvibrionales</taxon>
        <taxon>Spongiibacteraceae</taxon>
        <taxon>BD1-7 clade</taxon>
    </lineage>
</organism>
<dbReference type="Pfam" id="PF12697">
    <property type="entry name" value="Abhydrolase_6"/>
    <property type="match status" value="1"/>
</dbReference>
<evidence type="ECO:0000313" key="3">
    <source>
        <dbReference type="Proteomes" id="UP000434580"/>
    </source>
</evidence>
<gene>
    <name evidence="2" type="primary">menH_2</name>
    <name evidence="2" type="ORF">DPBNPPHM_01738</name>
</gene>
<dbReference type="GO" id="GO:0070205">
    <property type="term" value="F:2-succinyl-6-hydroxy-2,4-cyclohexadiene-1-carboxylate synthase activity"/>
    <property type="evidence" value="ECO:0007669"/>
    <property type="project" value="UniProtKB-EC"/>
</dbReference>
<evidence type="ECO:0000313" key="2">
    <source>
        <dbReference type="EMBL" id="CAA0113821.1"/>
    </source>
</evidence>
<dbReference type="Gene3D" id="3.40.50.1820">
    <property type="entry name" value="alpha/beta hydrolase"/>
    <property type="match status" value="1"/>
</dbReference>
<keyword evidence="2" id="KW-0456">Lyase</keyword>
<reference evidence="2 3" key="1">
    <citation type="submission" date="2019-11" db="EMBL/GenBank/DDBJ databases">
        <authorList>
            <person name="Holert J."/>
        </authorList>
    </citation>
    <scope>NUCLEOTIDE SEQUENCE [LARGE SCALE GENOMIC DNA]</scope>
    <source>
        <strain evidence="2">BC5_2</strain>
    </source>
</reference>
<accession>A0A5S9Q7U1</accession>
<evidence type="ECO:0000259" key="1">
    <source>
        <dbReference type="Pfam" id="PF12697"/>
    </source>
</evidence>
<proteinExistence type="predicted"/>
<protein>
    <submittedName>
        <fullName evidence="2">2-succinyl-6-hydroxy-2,4-cyclohexadiene-1-carboxy late synthase</fullName>
        <ecNumber evidence="2">4.2.99.20</ecNumber>
    </submittedName>
</protein>
<feature type="domain" description="AB hydrolase-1" evidence="1">
    <location>
        <begin position="2"/>
        <end position="241"/>
    </location>
</feature>
<sequence length="255" mass="28778">MLLRGLARGSRHWGEFAHHLQEQLPGDRVVCVDLAGNGRRHQERSPLTADDAVSDLREQLREQGLQPPYYVIALSLGGMLTLNWLVHDDSAIADEVASAVVINTSHGKYNPIYHRMRPLALQRLLMALWLPVSMRESIVYQLTVNTRGHRKRRTTICEWIAIQRQNPVSVQNFYRQIKLAGSFSKPLKIEPRRCLLLASTQDHLVNPNCSQTLAGRFGLSVGYHSKAGHDMTFDDPDWVAKRALQHFFGGDAAGQ</sequence>
<name>A0A5S9Q7U1_9GAMM</name>
<dbReference type="InterPro" id="IPR000073">
    <property type="entry name" value="AB_hydrolase_1"/>
</dbReference>
<dbReference type="AlphaFoldDB" id="A0A5S9Q7U1"/>
<dbReference type="Proteomes" id="UP000434580">
    <property type="component" value="Unassembled WGS sequence"/>
</dbReference>
<dbReference type="InterPro" id="IPR029058">
    <property type="entry name" value="AB_hydrolase_fold"/>
</dbReference>